<evidence type="ECO:0000256" key="3">
    <source>
        <dbReference type="ARBA" id="ARBA00022729"/>
    </source>
</evidence>
<sequence>MKRKLVAMLLLSSMLLTTVGCAKKGESVNADKGKGAAVFDGKIEKNVTIHVLENDTAIEKGYFKELIEAFNEKYKSKGIKAVDANMDQHSDLAKDGPYGYGPDVIYQANDVIMKYAKGKHILPLPVEQFDCYKQVPKVAWKAYETKVDGKTYTCGVPVNVQAPMLYYRKDLLPADWKEKWDENKDNIPDMVQSWKKMYQFSVERHKEDSTKYGYMKSINDMYFTSGFLFSYGGYIFGKNNTDTSDVGLSAKNSAKGARVVNQLASVMNEDCIDDTITTNAYSKLGDGSYFSTISTPDVYSTFVEELEKNYTGMSKSEAEKKAKENLVMTTLPTLPASGDLTDNSTKEIACKSMGGVNAYAISSYTKAPNASLLFVKFATEYKMIQKRAEMLGIAPARKDVAEKVGGVSKQIYKNLDNNDIVLMPSISAVSQIWTPGQTFFTDIAKDAYRKDSEKKYKEIGDYQKGLKEMCKQIEDAITTLK</sequence>
<dbReference type="Pfam" id="PF13416">
    <property type="entry name" value="SBP_bac_8"/>
    <property type="match status" value="1"/>
</dbReference>
<dbReference type="RefSeq" id="WP_074716334.1">
    <property type="nucleotide sequence ID" value="NZ_FNPG01000008.1"/>
</dbReference>
<dbReference type="AlphaFoldDB" id="A0A1H3H969"/>
<evidence type="ECO:0000256" key="4">
    <source>
        <dbReference type="SAM" id="SignalP"/>
    </source>
</evidence>
<dbReference type="GO" id="GO:0042956">
    <property type="term" value="P:maltodextrin transmembrane transport"/>
    <property type="evidence" value="ECO:0007669"/>
    <property type="project" value="TreeGrafter"/>
</dbReference>
<evidence type="ECO:0000313" key="6">
    <source>
        <dbReference type="Proteomes" id="UP000183918"/>
    </source>
</evidence>
<accession>A0A1H3H969</accession>
<gene>
    <name evidence="5" type="ORF">SAMN02910414_00785</name>
</gene>
<dbReference type="PROSITE" id="PS51257">
    <property type="entry name" value="PROKAR_LIPOPROTEIN"/>
    <property type="match status" value="1"/>
</dbReference>
<keyword evidence="6" id="KW-1185">Reference proteome</keyword>
<name>A0A1H3H969_9FIRM</name>
<feature type="chain" id="PRO_5038531651" evidence="4">
    <location>
        <begin position="23"/>
        <end position="481"/>
    </location>
</feature>
<dbReference type="SUPFAM" id="SSF53850">
    <property type="entry name" value="Periplasmic binding protein-like II"/>
    <property type="match status" value="1"/>
</dbReference>
<dbReference type="PANTHER" id="PTHR30061:SF50">
    <property type="entry name" value="MALTOSE_MALTODEXTRIN-BINDING PERIPLASMIC PROTEIN"/>
    <property type="match status" value="1"/>
</dbReference>
<dbReference type="Gene3D" id="3.40.190.10">
    <property type="entry name" value="Periplasmic binding protein-like II"/>
    <property type="match status" value="2"/>
</dbReference>
<dbReference type="GO" id="GO:1901982">
    <property type="term" value="F:maltose binding"/>
    <property type="evidence" value="ECO:0007669"/>
    <property type="project" value="TreeGrafter"/>
</dbReference>
<evidence type="ECO:0000256" key="1">
    <source>
        <dbReference type="ARBA" id="ARBA00008520"/>
    </source>
</evidence>
<dbReference type="GO" id="GO:0055052">
    <property type="term" value="C:ATP-binding cassette (ABC) transporter complex, substrate-binding subunit-containing"/>
    <property type="evidence" value="ECO:0007669"/>
    <property type="project" value="TreeGrafter"/>
</dbReference>
<proteinExistence type="inferred from homology"/>
<organism evidence="5 6">
    <name type="scientific">Lachnobacterium bovis DSM 14045</name>
    <dbReference type="NCBI Taxonomy" id="1122142"/>
    <lineage>
        <taxon>Bacteria</taxon>
        <taxon>Bacillati</taxon>
        <taxon>Bacillota</taxon>
        <taxon>Clostridia</taxon>
        <taxon>Lachnospirales</taxon>
        <taxon>Lachnospiraceae</taxon>
        <taxon>Lachnobacterium</taxon>
    </lineage>
</organism>
<reference evidence="5 6" key="1">
    <citation type="submission" date="2016-10" db="EMBL/GenBank/DDBJ databases">
        <authorList>
            <person name="de Groot N.N."/>
        </authorList>
    </citation>
    <scope>NUCLEOTIDE SEQUENCE [LARGE SCALE GENOMIC DNA]</scope>
    <source>
        <strain evidence="5 6">DSM 14045</strain>
    </source>
</reference>
<keyword evidence="2" id="KW-0813">Transport</keyword>
<dbReference type="PANTHER" id="PTHR30061">
    <property type="entry name" value="MALTOSE-BINDING PERIPLASMIC PROTEIN"/>
    <property type="match status" value="1"/>
</dbReference>
<dbReference type="STRING" id="1122142.SAMN02910414_00785"/>
<feature type="signal peptide" evidence="4">
    <location>
        <begin position="1"/>
        <end position="22"/>
    </location>
</feature>
<comment type="similarity">
    <text evidence="1">Belongs to the bacterial solute-binding protein 1 family.</text>
</comment>
<keyword evidence="3 4" id="KW-0732">Signal</keyword>
<dbReference type="Proteomes" id="UP000183918">
    <property type="component" value="Unassembled WGS sequence"/>
</dbReference>
<evidence type="ECO:0000313" key="5">
    <source>
        <dbReference type="EMBL" id="SDY12021.1"/>
    </source>
</evidence>
<dbReference type="InterPro" id="IPR006059">
    <property type="entry name" value="SBP"/>
</dbReference>
<dbReference type="EMBL" id="FNPG01000008">
    <property type="protein sequence ID" value="SDY12021.1"/>
    <property type="molecule type" value="Genomic_DNA"/>
</dbReference>
<dbReference type="OrthoDB" id="9766758at2"/>
<protein>
    <submittedName>
        <fullName evidence="5">Arabinogalactan oligomer / maltooligosaccharide transport system substrate-binding protein</fullName>
    </submittedName>
</protein>
<dbReference type="GO" id="GO:0015768">
    <property type="term" value="P:maltose transport"/>
    <property type="evidence" value="ECO:0007669"/>
    <property type="project" value="TreeGrafter"/>
</dbReference>
<evidence type="ECO:0000256" key="2">
    <source>
        <dbReference type="ARBA" id="ARBA00022448"/>
    </source>
</evidence>